<dbReference type="InterPro" id="IPR046796">
    <property type="entry name" value="Transposase_32_dom"/>
</dbReference>
<sequence length="345" mass="39653">MAAKCTRRERPQSSCSEEEDPQTKQIERCPVLLGNNVDLTSFTFDVLSFHIEDLFVGLGWVGILMLNDKFYPSVVKDFYKKMTVSPRMEITCLVRNKRVKITQDFIHSILRLEDGGIRVYTTKTIPHIEEYNPVEACRCVTRKHFETHARLSTNQLTLTCRVLHNIIAHIIVPRKGHYDEFNHYDVFLLNSILLGQKLDFPYIILQHMNYVLSGSRPKELQYDKVLTKVFEHFEVSVHDSIVLLPKATDTINISTLKRIKIFKKDGQWVAKSKGFDDESGPSMIDSLTSSVEGLHNMAEDLRRTMESLQHSVDGMTLLLQALHFCLDAVLPPHPPPKILLISFFI</sequence>
<protein>
    <recommendedName>
        <fullName evidence="2">Putative plant transposon protein domain-containing protein</fullName>
    </recommendedName>
</protein>
<gene>
    <name evidence="3" type="ORF">Adt_23455</name>
</gene>
<dbReference type="Proteomes" id="UP001604336">
    <property type="component" value="Unassembled WGS sequence"/>
</dbReference>
<feature type="region of interest" description="Disordered" evidence="1">
    <location>
        <begin position="1"/>
        <end position="21"/>
    </location>
</feature>
<dbReference type="AlphaFoldDB" id="A0ABD1SAW9"/>
<dbReference type="Pfam" id="PF20167">
    <property type="entry name" value="Transposase_32"/>
    <property type="match status" value="1"/>
</dbReference>
<organism evidence="3 4">
    <name type="scientific">Abeliophyllum distichum</name>
    <dbReference type="NCBI Taxonomy" id="126358"/>
    <lineage>
        <taxon>Eukaryota</taxon>
        <taxon>Viridiplantae</taxon>
        <taxon>Streptophyta</taxon>
        <taxon>Embryophyta</taxon>
        <taxon>Tracheophyta</taxon>
        <taxon>Spermatophyta</taxon>
        <taxon>Magnoliopsida</taxon>
        <taxon>eudicotyledons</taxon>
        <taxon>Gunneridae</taxon>
        <taxon>Pentapetalae</taxon>
        <taxon>asterids</taxon>
        <taxon>lamiids</taxon>
        <taxon>Lamiales</taxon>
        <taxon>Oleaceae</taxon>
        <taxon>Forsythieae</taxon>
        <taxon>Abeliophyllum</taxon>
    </lineage>
</organism>
<comment type="caution">
    <text evidence="3">The sequence shown here is derived from an EMBL/GenBank/DDBJ whole genome shotgun (WGS) entry which is preliminary data.</text>
</comment>
<evidence type="ECO:0000259" key="2">
    <source>
        <dbReference type="Pfam" id="PF20167"/>
    </source>
</evidence>
<evidence type="ECO:0000313" key="4">
    <source>
        <dbReference type="Proteomes" id="UP001604336"/>
    </source>
</evidence>
<reference evidence="4" key="1">
    <citation type="submission" date="2024-07" db="EMBL/GenBank/DDBJ databases">
        <title>Two chromosome-level genome assemblies of Korean endemic species Abeliophyllum distichum and Forsythia ovata (Oleaceae).</title>
        <authorList>
            <person name="Jang H."/>
        </authorList>
    </citation>
    <scope>NUCLEOTIDE SEQUENCE [LARGE SCALE GENOMIC DNA]</scope>
</reference>
<evidence type="ECO:0000313" key="3">
    <source>
        <dbReference type="EMBL" id="KAL2497905.1"/>
    </source>
</evidence>
<name>A0ABD1SAW9_9LAMI</name>
<evidence type="ECO:0000256" key="1">
    <source>
        <dbReference type="SAM" id="MobiDB-lite"/>
    </source>
</evidence>
<accession>A0ABD1SAW9</accession>
<dbReference type="EMBL" id="JBFOLK010000007">
    <property type="protein sequence ID" value="KAL2497905.1"/>
    <property type="molecule type" value="Genomic_DNA"/>
</dbReference>
<feature type="domain" description="Putative plant transposon protein" evidence="2">
    <location>
        <begin position="58"/>
        <end position="235"/>
    </location>
</feature>
<keyword evidence="4" id="KW-1185">Reference proteome</keyword>
<proteinExistence type="predicted"/>
<feature type="compositionally biased region" description="Basic and acidic residues" evidence="1">
    <location>
        <begin position="1"/>
        <end position="11"/>
    </location>
</feature>